<evidence type="ECO:0000256" key="1">
    <source>
        <dbReference type="ARBA" id="ARBA00007613"/>
    </source>
</evidence>
<dbReference type="AlphaFoldDB" id="A0A7X4GU25"/>
<proteinExistence type="inferred from homology"/>
<dbReference type="RefSeq" id="WP_161016136.1">
    <property type="nucleotide sequence ID" value="NZ_WWCK01000006.1"/>
</dbReference>
<organism evidence="4 5">
    <name type="scientific">Duganella rivi</name>
    <dbReference type="NCBI Taxonomy" id="2666083"/>
    <lineage>
        <taxon>Bacteria</taxon>
        <taxon>Pseudomonadati</taxon>
        <taxon>Pseudomonadota</taxon>
        <taxon>Betaproteobacteria</taxon>
        <taxon>Burkholderiales</taxon>
        <taxon>Oxalobacteraceae</taxon>
        <taxon>Telluria group</taxon>
        <taxon>Duganella</taxon>
    </lineage>
</organism>
<sequence length="413" mass="44252">MYKFILPLWLAAWPAYAQAGVEPSVPLTLSAALALADEGNPALAAARHEVSAQDGTVQQAGLLPNPSLSMERVDTRRTPPDSRETTLLLSQPLELGGKRAARVQAAQRGRDGAAALLLQRRAELRAETAATWFAVLAAQEQLQLAQQAAALAQRAAAATGRRVVAGKVSPVEATRAQVAASTVRLDLIRAQAALATARARLAALWGNPAPRFERVAGELDGLFAALPELPLLAEQRALLAQAPAMQVAQVEVARRQALAQLERTRRVPDVALTVGSKRSEELGRTQAVIGLSVPLPFFDRNQGAVLETARRVDQARDEVAATVARLELELVQAREEYASARAQAQALRDEILPGARSAYEAASTGFDYGKFGFLDVLDAQRTLLQAQSHYLTTLADAHRAQAAIIRILGVDHE</sequence>
<dbReference type="SUPFAM" id="SSF56954">
    <property type="entry name" value="Outer membrane efflux proteins (OEP)"/>
    <property type="match status" value="1"/>
</dbReference>
<keyword evidence="3" id="KW-0732">Signal</keyword>
<dbReference type="PANTHER" id="PTHR30203">
    <property type="entry name" value="OUTER MEMBRANE CATION EFFLUX PROTEIN"/>
    <property type="match status" value="1"/>
</dbReference>
<dbReference type="GO" id="GO:0015562">
    <property type="term" value="F:efflux transmembrane transporter activity"/>
    <property type="evidence" value="ECO:0007669"/>
    <property type="project" value="InterPro"/>
</dbReference>
<dbReference type="InterPro" id="IPR010131">
    <property type="entry name" value="MdtP/NodT-like"/>
</dbReference>
<dbReference type="InterPro" id="IPR003423">
    <property type="entry name" value="OMP_efflux"/>
</dbReference>
<feature type="chain" id="PRO_5030849987" evidence="3">
    <location>
        <begin position="20"/>
        <end position="413"/>
    </location>
</feature>
<feature type="coiled-coil region" evidence="2">
    <location>
        <begin position="316"/>
        <end position="350"/>
    </location>
</feature>
<feature type="signal peptide" evidence="3">
    <location>
        <begin position="1"/>
        <end position="19"/>
    </location>
</feature>
<evidence type="ECO:0000313" key="4">
    <source>
        <dbReference type="EMBL" id="MYM69671.1"/>
    </source>
</evidence>
<dbReference type="EMBL" id="WWCK01000006">
    <property type="protein sequence ID" value="MYM69671.1"/>
    <property type="molecule type" value="Genomic_DNA"/>
</dbReference>
<reference evidence="4 5" key="1">
    <citation type="submission" date="2019-12" db="EMBL/GenBank/DDBJ databases">
        <title>Novel species isolated from a subtropical stream in China.</title>
        <authorList>
            <person name="Lu H."/>
        </authorList>
    </citation>
    <scope>NUCLEOTIDE SEQUENCE [LARGE SCALE GENOMIC DNA]</scope>
    <source>
        <strain evidence="4 5">FT55W</strain>
    </source>
</reference>
<keyword evidence="2" id="KW-0175">Coiled coil</keyword>
<name>A0A7X4GU25_9BURK</name>
<evidence type="ECO:0000256" key="2">
    <source>
        <dbReference type="SAM" id="Coils"/>
    </source>
</evidence>
<keyword evidence="5" id="KW-1185">Reference proteome</keyword>
<gene>
    <name evidence="4" type="ORF">GTP45_22905</name>
</gene>
<accession>A0A7X4GU25</accession>
<comment type="caution">
    <text evidence="4">The sequence shown here is derived from an EMBL/GenBank/DDBJ whole genome shotgun (WGS) entry which is preliminary data.</text>
</comment>
<dbReference type="Proteomes" id="UP000450012">
    <property type="component" value="Unassembled WGS sequence"/>
</dbReference>
<protein>
    <submittedName>
        <fullName evidence="4">TolC family protein</fullName>
    </submittedName>
</protein>
<dbReference type="PANTHER" id="PTHR30203:SF24">
    <property type="entry name" value="BLR4935 PROTEIN"/>
    <property type="match status" value="1"/>
</dbReference>
<evidence type="ECO:0000313" key="5">
    <source>
        <dbReference type="Proteomes" id="UP000450012"/>
    </source>
</evidence>
<evidence type="ECO:0000256" key="3">
    <source>
        <dbReference type="SAM" id="SignalP"/>
    </source>
</evidence>
<dbReference type="Pfam" id="PF02321">
    <property type="entry name" value="OEP"/>
    <property type="match status" value="2"/>
</dbReference>
<dbReference type="Gene3D" id="1.20.1600.10">
    <property type="entry name" value="Outer membrane efflux proteins (OEP)"/>
    <property type="match status" value="1"/>
</dbReference>
<comment type="similarity">
    <text evidence="1">Belongs to the outer membrane factor (OMF) (TC 1.B.17) family.</text>
</comment>